<reference evidence="3 4" key="1">
    <citation type="submission" date="2019-11" db="EMBL/GenBank/DDBJ databases">
        <authorList>
            <person name="He Y."/>
        </authorList>
    </citation>
    <scope>NUCLEOTIDE SEQUENCE [LARGE SCALE GENOMIC DNA]</scope>
    <source>
        <strain evidence="3 4">SCSIO 58843</strain>
    </source>
</reference>
<dbReference type="Pfam" id="PF01541">
    <property type="entry name" value="GIY-YIG"/>
    <property type="match status" value="1"/>
</dbReference>
<dbReference type="SUPFAM" id="SSF53098">
    <property type="entry name" value="Ribonuclease H-like"/>
    <property type="match status" value="1"/>
</dbReference>
<keyword evidence="4" id="KW-1185">Reference proteome</keyword>
<dbReference type="Gene3D" id="3.40.1440.10">
    <property type="entry name" value="GIY-YIG endonuclease"/>
    <property type="match status" value="1"/>
</dbReference>
<dbReference type="CDD" id="cd06127">
    <property type="entry name" value="DEDDh"/>
    <property type="match status" value="1"/>
</dbReference>
<keyword evidence="1 3" id="KW-0540">Nuclease</keyword>
<feature type="domain" description="GIY-YIG" evidence="2">
    <location>
        <begin position="222"/>
        <end position="299"/>
    </location>
</feature>
<dbReference type="PROSITE" id="PS50164">
    <property type="entry name" value="GIY_YIG"/>
    <property type="match status" value="1"/>
</dbReference>
<dbReference type="SMART" id="SM00479">
    <property type="entry name" value="EXOIII"/>
    <property type="match status" value="1"/>
</dbReference>
<dbReference type="Proteomes" id="UP000334019">
    <property type="component" value="Chromosome"/>
</dbReference>
<dbReference type="SMART" id="SM00465">
    <property type="entry name" value="GIYc"/>
    <property type="match status" value="1"/>
</dbReference>
<dbReference type="InterPro" id="IPR013520">
    <property type="entry name" value="Ribonucl_H"/>
</dbReference>
<dbReference type="AlphaFoldDB" id="A0A5Q2RMD6"/>
<dbReference type="EMBL" id="CP045851">
    <property type="protein sequence ID" value="QGG95586.1"/>
    <property type="molecule type" value="Genomic_DNA"/>
</dbReference>
<dbReference type="GO" id="GO:0004527">
    <property type="term" value="F:exonuclease activity"/>
    <property type="evidence" value="ECO:0007669"/>
    <property type="project" value="UniProtKB-KW"/>
</dbReference>
<dbReference type="Pfam" id="PF00929">
    <property type="entry name" value="RNase_T"/>
    <property type="match status" value="1"/>
</dbReference>
<dbReference type="FunFam" id="3.30.420.10:FF:000045">
    <property type="entry name" value="3'-5' exonuclease DinG"/>
    <property type="match status" value="1"/>
</dbReference>
<dbReference type="InterPro" id="IPR050066">
    <property type="entry name" value="UvrABC_protein_C"/>
</dbReference>
<dbReference type="InterPro" id="IPR047296">
    <property type="entry name" value="GIY-YIG_UvrC_Cho"/>
</dbReference>
<evidence type="ECO:0000313" key="3">
    <source>
        <dbReference type="EMBL" id="QGG95586.1"/>
    </source>
</evidence>
<evidence type="ECO:0000259" key="2">
    <source>
        <dbReference type="PROSITE" id="PS50164"/>
    </source>
</evidence>
<dbReference type="SUPFAM" id="SSF82771">
    <property type="entry name" value="GIY-YIG endonuclease"/>
    <property type="match status" value="1"/>
</dbReference>
<name>A0A5Q2RMD6_9ACTN</name>
<dbReference type="RefSeq" id="WP_153759693.1">
    <property type="nucleotide sequence ID" value="NZ_CP045851.1"/>
</dbReference>
<sequence>MSTPPLTGQRSFDDLGTPLHDVTFCVIDLETTGGSAADCGITEVGAVLLRGGECLGTFQTLVNPGCAIPPEITVLTGITQSMVVPAPRIDAVLPSLLEFLGGAVVVGHNVRFDVGFLNAALARHGRPRLTNTTVDTVALARRLVRDEVPNCRLGTLADRFRLPHRPSHRALDDALATGDLLHVLLERAGSLGVTGLDDLLAMPKIDGHPQAAKLRLTDRLPRRPGVYLFRDGEGRVLYVGKASNLRTRVRSYFSGDERRKIGQLLRETQAIDHVVTVGTLDASVLEVRLIHEHQPRFNRQIKRWSSYSYLKLTNERFPRLSITKVARPDGATYLGPFSSSRAARLAAEAIESAAPLRRCTARPSPDRPRATACTAAQLGVATCPCAGAISEADYGRIVERVVRGLRVEPALLLEPLDAKMRALAAEERYEEASSVRDRAAALSTAVTRQRQLDALRSAGHLVVEADDGSGAEIDHGLLVRAWGPDESAAPTLPGLLVATPSDLSLPPAREQVDELLCVARWLDERAGRLRVVHADGGLAHQLVELPRFDPRRRPTRSGPRAAALV</sequence>
<keyword evidence="1 3" id="KW-0378">Hydrolase</keyword>
<organism evidence="3 4">
    <name type="scientific">Actinomarinicola tropica</name>
    <dbReference type="NCBI Taxonomy" id="2789776"/>
    <lineage>
        <taxon>Bacteria</taxon>
        <taxon>Bacillati</taxon>
        <taxon>Actinomycetota</taxon>
        <taxon>Acidimicrobiia</taxon>
        <taxon>Acidimicrobiales</taxon>
        <taxon>Iamiaceae</taxon>
        <taxon>Actinomarinicola</taxon>
    </lineage>
</organism>
<dbReference type="PANTHER" id="PTHR30562">
    <property type="entry name" value="UVRC/OXIDOREDUCTASE"/>
    <property type="match status" value="1"/>
</dbReference>
<dbReference type="KEGG" id="atq:GH723_11035"/>
<dbReference type="InterPro" id="IPR036876">
    <property type="entry name" value="UVR_dom_sf"/>
</dbReference>
<dbReference type="NCBIfam" id="TIGR00573">
    <property type="entry name" value="dnaq"/>
    <property type="match status" value="1"/>
</dbReference>
<dbReference type="SUPFAM" id="SSF46600">
    <property type="entry name" value="C-terminal UvrC-binding domain of UvrB"/>
    <property type="match status" value="1"/>
</dbReference>
<dbReference type="PANTHER" id="PTHR30562:SF1">
    <property type="entry name" value="UVRABC SYSTEM PROTEIN C"/>
    <property type="match status" value="1"/>
</dbReference>
<keyword evidence="1 3" id="KW-0269">Exonuclease</keyword>
<dbReference type="GO" id="GO:0003677">
    <property type="term" value="F:DNA binding"/>
    <property type="evidence" value="ECO:0007669"/>
    <property type="project" value="InterPro"/>
</dbReference>
<dbReference type="GO" id="GO:0006260">
    <property type="term" value="P:DNA replication"/>
    <property type="evidence" value="ECO:0007669"/>
    <property type="project" value="InterPro"/>
</dbReference>
<gene>
    <name evidence="3" type="ORF">GH723_11035</name>
</gene>
<accession>A0A5Q2RMD6</accession>
<dbReference type="InterPro" id="IPR035901">
    <property type="entry name" value="GIY-YIG_endonuc_sf"/>
</dbReference>
<dbReference type="GO" id="GO:0006289">
    <property type="term" value="P:nucleotide-excision repair"/>
    <property type="evidence" value="ECO:0007669"/>
    <property type="project" value="InterPro"/>
</dbReference>
<dbReference type="GO" id="GO:0009380">
    <property type="term" value="C:excinuclease repair complex"/>
    <property type="evidence" value="ECO:0007669"/>
    <property type="project" value="TreeGrafter"/>
</dbReference>
<dbReference type="GO" id="GO:0003887">
    <property type="term" value="F:DNA-directed DNA polymerase activity"/>
    <property type="evidence" value="ECO:0007669"/>
    <property type="project" value="InterPro"/>
</dbReference>
<proteinExistence type="predicted"/>
<dbReference type="NCBIfam" id="NF005907">
    <property type="entry name" value="PRK07883.1-5"/>
    <property type="match status" value="1"/>
</dbReference>
<dbReference type="Pfam" id="PF02151">
    <property type="entry name" value="UVR"/>
    <property type="match status" value="1"/>
</dbReference>
<dbReference type="CDD" id="cd10434">
    <property type="entry name" value="GIY-YIG_UvrC_Cho"/>
    <property type="match status" value="1"/>
</dbReference>
<dbReference type="InterPro" id="IPR012337">
    <property type="entry name" value="RNaseH-like_sf"/>
</dbReference>
<protein>
    <submittedName>
        <fullName evidence="3">DEDD exonuclease domain-containing protein</fullName>
    </submittedName>
</protein>
<dbReference type="InterPro" id="IPR001943">
    <property type="entry name" value="UVR_dom"/>
</dbReference>
<dbReference type="InterPro" id="IPR000305">
    <property type="entry name" value="GIY-YIG_endonuc"/>
</dbReference>
<dbReference type="InterPro" id="IPR006054">
    <property type="entry name" value="DnaQ"/>
</dbReference>
<evidence type="ECO:0000313" key="4">
    <source>
        <dbReference type="Proteomes" id="UP000334019"/>
    </source>
</evidence>
<evidence type="ECO:0000256" key="1">
    <source>
        <dbReference type="ARBA" id="ARBA00022839"/>
    </source>
</evidence>
<dbReference type="InterPro" id="IPR036397">
    <property type="entry name" value="RNaseH_sf"/>
</dbReference>
<dbReference type="Gene3D" id="3.30.420.10">
    <property type="entry name" value="Ribonuclease H-like superfamily/Ribonuclease H"/>
    <property type="match status" value="1"/>
</dbReference>